<dbReference type="PANTHER" id="PTHR31553:SF1">
    <property type="entry name" value="NF-KAPPA-B ESSENTIAL MODULATOR"/>
    <property type="match status" value="1"/>
</dbReference>
<accession>A0ABD1EQE5</accession>
<dbReference type="Gene3D" id="1.20.5.390">
    <property type="entry name" value="L1 transposable element, trimerization domain"/>
    <property type="match status" value="1"/>
</dbReference>
<feature type="domain" description="C2H2-type" evidence="4">
    <location>
        <begin position="552"/>
        <end position="579"/>
    </location>
</feature>
<reference evidence="5 6" key="1">
    <citation type="submission" date="2024-05" db="EMBL/GenBank/DDBJ databases">
        <title>Genetic variation in Jamaican populations of the coffee berry borer (Hypothenemus hampei).</title>
        <authorList>
            <person name="Errbii M."/>
            <person name="Myrie A."/>
        </authorList>
    </citation>
    <scope>NUCLEOTIDE SEQUENCE [LARGE SCALE GENOMIC DNA]</scope>
    <source>
        <strain evidence="5">JA-Hopewell-2020-01-JO</strain>
        <tissue evidence="5">Whole body</tissue>
    </source>
</reference>
<protein>
    <recommendedName>
        <fullName evidence="4">C2H2-type domain-containing protein</fullName>
    </recommendedName>
</protein>
<evidence type="ECO:0000256" key="3">
    <source>
        <dbReference type="SAM" id="MobiDB-lite"/>
    </source>
</evidence>
<evidence type="ECO:0000313" key="5">
    <source>
        <dbReference type="EMBL" id="KAL1500992.1"/>
    </source>
</evidence>
<dbReference type="PANTHER" id="PTHR31553">
    <property type="entry name" value="NF-KAPPA-B ESSENTIAL MODULATOR"/>
    <property type="match status" value="1"/>
</dbReference>
<dbReference type="InterPro" id="IPR021063">
    <property type="entry name" value="NEMO_N"/>
</dbReference>
<feature type="compositionally biased region" description="Polar residues" evidence="3">
    <location>
        <begin position="133"/>
        <end position="149"/>
    </location>
</feature>
<dbReference type="Gene3D" id="1.20.5.990">
    <property type="entry name" value="Nemo cc2-lz domain - 1d5 darpin complex"/>
    <property type="match status" value="1"/>
</dbReference>
<comment type="caution">
    <text evidence="5">The sequence shown here is derived from an EMBL/GenBank/DDBJ whole genome shotgun (WGS) entry which is preliminary data.</text>
</comment>
<evidence type="ECO:0000313" key="6">
    <source>
        <dbReference type="Proteomes" id="UP001566132"/>
    </source>
</evidence>
<sequence length="580" mass="67925">MASNTNDKFVDLHDYDWECSSLKQKINKSDKLVEPEDFKLDSPSLKQKTNTSDKFMELEDFRSNSSKSSSPDSHSFVVIKSCADLDELSDDDIPDISMLSEQKLLMEEELAKINYETKVKVELVSEVCNENTEKSLNSSGVNQETSSSIKSEEKANGAITFSSTDFNSRDIEVKVTQLIEENTRLKETLIQNNKNMKTQYERIKAWQEDVDRTQESHKQKFVEAKKIISSLKEENETLQRQLHDLRSNFAYEVRTKQYLENSEQYKTESLQAKCNDSEKNKNNSMEGFEDVFKENIKQLSEELYRAKQKLQYQENEYLETKRKLLEENNDLKKQLEQMKTEPTLNTQTDKLQQFLSEQGFCHQEKLYKKYEKTLVEPKLANEQWQKAQKVEENLRDELSQAKGLAEEYRMCYKIATMELQELHKKNTLLLNENQEVILRQQLMALQMTLTECETKRAVAEAQLAVKVEEMKHLSLSMPAEADMFALKTQVDLLKSDFQAERECNEGLKREKNQLAEDMQMLHKRNQQMQTEIELLREELTVRSRESPEIVKYSCPICNKKFRSPVLVEEHAEICIDDQPW</sequence>
<keyword evidence="1" id="KW-0862">Zinc</keyword>
<feature type="coiled-coil region" evidence="2">
    <location>
        <begin position="289"/>
        <end position="341"/>
    </location>
</feature>
<evidence type="ECO:0000256" key="1">
    <source>
        <dbReference type="PROSITE-ProRule" id="PRU00042"/>
    </source>
</evidence>
<proteinExistence type="predicted"/>
<dbReference type="PROSITE" id="PS50157">
    <property type="entry name" value="ZINC_FINGER_C2H2_2"/>
    <property type="match status" value="1"/>
</dbReference>
<feature type="region of interest" description="Disordered" evidence="3">
    <location>
        <begin position="133"/>
        <end position="153"/>
    </location>
</feature>
<gene>
    <name evidence="5" type="ORF">ABEB36_006399</name>
</gene>
<dbReference type="Proteomes" id="UP001566132">
    <property type="component" value="Unassembled WGS sequence"/>
</dbReference>
<evidence type="ECO:0000259" key="4">
    <source>
        <dbReference type="PROSITE" id="PS50157"/>
    </source>
</evidence>
<organism evidence="5 6">
    <name type="scientific">Hypothenemus hampei</name>
    <name type="common">Coffee berry borer</name>
    <dbReference type="NCBI Taxonomy" id="57062"/>
    <lineage>
        <taxon>Eukaryota</taxon>
        <taxon>Metazoa</taxon>
        <taxon>Ecdysozoa</taxon>
        <taxon>Arthropoda</taxon>
        <taxon>Hexapoda</taxon>
        <taxon>Insecta</taxon>
        <taxon>Pterygota</taxon>
        <taxon>Neoptera</taxon>
        <taxon>Endopterygota</taxon>
        <taxon>Coleoptera</taxon>
        <taxon>Polyphaga</taxon>
        <taxon>Cucujiformia</taxon>
        <taxon>Curculionidae</taxon>
        <taxon>Scolytinae</taxon>
        <taxon>Hypothenemus</taxon>
    </lineage>
</organism>
<evidence type="ECO:0000256" key="2">
    <source>
        <dbReference type="SAM" id="Coils"/>
    </source>
</evidence>
<feature type="coiled-coil region" evidence="2">
    <location>
        <begin position="221"/>
        <end position="248"/>
    </location>
</feature>
<keyword evidence="1" id="KW-0863">Zinc-finger</keyword>
<dbReference type="InterPro" id="IPR013087">
    <property type="entry name" value="Znf_C2H2_type"/>
</dbReference>
<dbReference type="Pfam" id="PF11577">
    <property type="entry name" value="NEMO"/>
    <property type="match status" value="1"/>
</dbReference>
<name>A0ABD1EQE5_HYPHA</name>
<dbReference type="EMBL" id="JBDJPC010000005">
    <property type="protein sequence ID" value="KAL1500992.1"/>
    <property type="molecule type" value="Genomic_DNA"/>
</dbReference>
<keyword evidence="6" id="KW-1185">Reference proteome</keyword>
<keyword evidence="1" id="KW-0479">Metal-binding</keyword>
<feature type="coiled-coil region" evidence="2">
    <location>
        <begin position="504"/>
        <end position="545"/>
    </location>
</feature>
<dbReference type="InterPro" id="IPR051301">
    <property type="entry name" value="Optineurin/NFkB_EssMod"/>
</dbReference>
<dbReference type="GO" id="GO:0008270">
    <property type="term" value="F:zinc ion binding"/>
    <property type="evidence" value="ECO:0007669"/>
    <property type="project" value="UniProtKB-KW"/>
</dbReference>
<dbReference type="AlphaFoldDB" id="A0ABD1EQE5"/>
<keyword evidence="2" id="KW-0175">Coiled coil</keyword>